<evidence type="ECO:0000313" key="1">
    <source>
        <dbReference type="EMBL" id="MFC6952898.1"/>
    </source>
</evidence>
<dbReference type="AlphaFoldDB" id="A0ABD5VDC6"/>
<dbReference type="RefSeq" id="WP_336349880.1">
    <property type="nucleotide sequence ID" value="NZ_JAZAQL010000002.1"/>
</dbReference>
<dbReference type="InterPro" id="IPR027417">
    <property type="entry name" value="P-loop_NTPase"/>
</dbReference>
<dbReference type="Gene3D" id="3.40.50.300">
    <property type="entry name" value="P-loop containing nucleotide triphosphate hydrolases"/>
    <property type="match status" value="1"/>
</dbReference>
<gene>
    <name evidence="1" type="ORF">ACFQGB_08485</name>
</gene>
<dbReference type="Proteomes" id="UP001596395">
    <property type="component" value="Unassembled WGS sequence"/>
</dbReference>
<reference evidence="1 2" key="1">
    <citation type="journal article" date="2019" name="Int. J. Syst. Evol. Microbiol.">
        <title>The Global Catalogue of Microorganisms (GCM) 10K type strain sequencing project: providing services to taxonomists for standard genome sequencing and annotation.</title>
        <authorList>
            <consortium name="The Broad Institute Genomics Platform"/>
            <consortium name="The Broad Institute Genome Sequencing Center for Infectious Disease"/>
            <person name="Wu L."/>
            <person name="Ma J."/>
        </authorList>
    </citation>
    <scope>NUCLEOTIDE SEQUENCE [LARGE SCALE GENOMIC DNA]</scope>
    <source>
        <strain evidence="1 2">GX26</strain>
    </source>
</reference>
<keyword evidence="2" id="KW-1185">Reference proteome</keyword>
<accession>A0ABD5VDC6</accession>
<protein>
    <submittedName>
        <fullName evidence="1">ATPase</fullName>
    </submittedName>
</protein>
<name>A0ABD5VDC6_9EURY</name>
<evidence type="ECO:0000313" key="2">
    <source>
        <dbReference type="Proteomes" id="UP001596395"/>
    </source>
</evidence>
<organism evidence="1 2">
    <name type="scientific">Halorubellus litoreus</name>
    <dbReference type="NCBI Taxonomy" id="755308"/>
    <lineage>
        <taxon>Archaea</taxon>
        <taxon>Methanobacteriati</taxon>
        <taxon>Methanobacteriota</taxon>
        <taxon>Stenosarchaea group</taxon>
        <taxon>Halobacteria</taxon>
        <taxon>Halobacteriales</taxon>
        <taxon>Halorubellaceae</taxon>
        <taxon>Halorubellus</taxon>
    </lineage>
</organism>
<comment type="caution">
    <text evidence="1">The sequence shown here is derived from an EMBL/GenBank/DDBJ whole genome shotgun (WGS) entry which is preliminary data.</text>
</comment>
<dbReference type="EMBL" id="JBHSXN010000002">
    <property type="protein sequence ID" value="MFC6952898.1"/>
    <property type="molecule type" value="Genomic_DNA"/>
</dbReference>
<sequence length="271" mass="28654">MRLLVAGGDRVDAGKTTFSTGLCEHVDATGFKPRAGNDYWFDHDDYQRATSDGRMFGKDARRLAAASADAVTPEAINPLHRLWRPSAGGGSGLLGASHREFVLDRVTVDGTDEYVVHADADLPASAASSLPLADAVRVDSVSAFNDVMRDLHARALEAVAQAVRARDRAVVESYGDVAVPLSDVGFDAVGVVDPGRARVYDGDRYLKARSVVGGSARQGRLEETASDVLEHCEPEATVALPALASDARRDPAAVADAYEVAYDALVSTALS</sequence>
<proteinExistence type="predicted"/>